<proteinExistence type="predicted"/>
<protein>
    <submittedName>
        <fullName evidence="2">Uncharacterized protein</fullName>
    </submittedName>
</protein>
<accession>A0A2G6KK39</accession>
<keyword evidence="1" id="KW-0812">Transmembrane</keyword>
<feature type="transmembrane region" description="Helical" evidence="1">
    <location>
        <begin position="6"/>
        <end position="27"/>
    </location>
</feature>
<evidence type="ECO:0000256" key="1">
    <source>
        <dbReference type="SAM" id="Phobius"/>
    </source>
</evidence>
<evidence type="ECO:0000313" key="3">
    <source>
        <dbReference type="Proteomes" id="UP000230821"/>
    </source>
</evidence>
<name>A0A2G6KK39_9BACT</name>
<reference evidence="2 3" key="1">
    <citation type="submission" date="2017-10" db="EMBL/GenBank/DDBJ databases">
        <title>Novel microbial diversity and functional potential in the marine mammal oral microbiome.</title>
        <authorList>
            <person name="Dudek N.K."/>
            <person name="Sun C.L."/>
            <person name="Burstein D."/>
            <person name="Kantor R.S."/>
            <person name="Aliaga Goltsman D.S."/>
            <person name="Bik E.M."/>
            <person name="Thomas B.C."/>
            <person name="Banfield J.F."/>
            <person name="Relman D.A."/>
        </authorList>
    </citation>
    <scope>NUCLEOTIDE SEQUENCE [LARGE SCALE GENOMIC DNA]</scope>
    <source>
        <strain evidence="2">DOLJORAL78_47_16</strain>
    </source>
</reference>
<dbReference type="Proteomes" id="UP000230821">
    <property type="component" value="Unassembled WGS sequence"/>
</dbReference>
<keyword evidence="1" id="KW-0472">Membrane</keyword>
<keyword evidence="1" id="KW-1133">Transmembrane helix</keyword>
<dbReference type="EMBL" id="PDSK01000027">
    <property type="protein sequence ID" value="PIE36014.1"/>
    <property type="molecule type" value="Genomic_DNA"/>
</dbReference>
<gene>
    <name evidence="2" type="ORF">CSA56_01740</name>
</gene>
<sequence length="67" mass="7795">MFTSFFIVRGAIALILILNMAILHFFFASKDKKELIKAKQPHHVRNETSPALSQTVRQALCHFWPVW</sequence>
<organism evidence="2 3">
    <name type="scientific">candidate division KSB3 bacterium</name>
    <dbReference type="NCBI Taxonomy" id="2044937"/>
    <lineage>
        <taxon>Bacteria</taxon>
        <taxon>candidate division KSB3</taxon>
    </lineage>
</organism>
<evidence type="ECO:0000313" key="2">
    <source>
        <dbReference type="EMBL" id="PIE36014.1"/>
    </source>
</evidence>
<comment type="caution">
    <text evidence="2">The sequence shown here is derived from an EMBL/GenBank/DDBJ whole genome shotgun (WGS) entry which is preliminary data.</text>
</comment>
<dbReference type="AlphaFoldDB" id="A0A2G6KK39"/>